<dbReference type="Pfam" id="PF01638">
    <property type="entry name" value="HxlR"/>
    <property type="match status" value="1"/>
</dbReference>
<dbReference type="InterPro" id="IPR036388">
    <property type="entry name" value="WH-like_DNA-bd_sf"/>
</dbReference>
<organism evidence="5 6">
    <name type="scientific">Micromonospora yangpuensis</name>
    <dbReference type="NCBI Taxonomy" id="683228"/>
    <lineage>
        <taxon>Bacteria</taxon>
        <taxon>Bacillati</taxon>
        <taxon>Actinomycetota</taxon>
        <taxon>Actinomycetes</taxon>
        <taxon>Micromonosporales</taxon>
        <taxon>Micromonosporaceae</taxon>
        <taxon>Micromonospora</taxon>
    </lineage>
</organism>
<evidence type="ECO:0000256" key="3">
    <source>
        <dbReference type="ARBA" id="ARBA00023163"/>
    </source>
</evidence>
<reference evidence="5 6" key="1">
    <citation type="submission" date="2016-06" db="EMBL/GenBank/DDBJ databases">
        <authorList>
            <person name="Kjaerup R.B."/>
            <person name="Dalgaard T.S."/>
            <person name="Juul-Madsen H.R."/>
        </authorList>
    </citation>
    <scope>NUCLEOTIDE SEQUENCE [LARGE SCALE GENOMIC DNA]</scope>
    <source>
        <strain evidence="5 6">DSM 45577</strain>
    </source>
</reference>
<dbReference type="InterPro" id="IPR002577">
    <property type="entry name" value="HTH_HxlR"/>
</dbReference>
<dbReference type="SUPFAM" id="SSF55718">
    <property type="entry name" value="SCP-like"/>
    <property type="match status" value="1"/>
</dbReference>
<accession>A0A1C6UU66</accession>
<proteinExistence type="predicted"/>
<keyword evidence="3" id="KW-0804">Transcription</keyword>
<gene>
    <name evidence="5" type="ORF">GA0070617_3556</name>
</gene>
<dbReference type="OrthoDB" id="9792527at2"/>
<dbReference type="InterPro" id="IPR036390">
    <property type="entry name" value="WH_DNA-bd_sf"/>
</dbReference>
<keyword evidence="1" id="KW-0805">Transcription regulation</keyword>
<name>A0A1C6UU66_9ACTN</name>
<evidence type="ECO:0000259" key="4">
    <source>
        <dbReference type="PROSITE" id="PS51118"/>
    </source>
</evidence>
<dbReference type="GO" id="GO:0003677">
    <property type="term" value="F:DNA binding"/>
    <property type="evidence" value="ECO:0007669"/>
    <property type="project" value="UniProtKB-KW"/>
</dbReference>
<protein>
    <submittedName>
        <fullName evidence="5">Transcriptional regulator, HxlR family</fullName>
    </submittedName>
</protein>
<dbReference type="PANTHER" id="PTHR33204">
    <property type="entry name" value="TRANSCRIPTIONAL REGULATOR, MARR FAMILY"/>
    <property type="match status" value="1"/>
</dbReference>
<keyword evidence="6" id="KW-1185">Reference proteome</keyword>
<dbReference type="Gene3D" id="3.30.1050.10">
    <property type="entry name" value="SCP2 sterol-binding domain"/>
    <property type="match status" value="1"/>
</dbReference>
<feature type="domain" description="HTH hxlR-type" evidence="4">
    <location>
        <begin position="14"/>
        <end position="110"/>
    </location>
</feature>
<dbReference type="PANTHER" id="PTHR33204:SF18">
    <property type="entry name" value="TRANSCRIPTIONAL REGULATORY PROTEIN"/>
    <property type="match status" value="1"/>
</dbReference>
<keyword evidence="2" id="KW-0238">DNA-binding</keyword>
<dbReference type="PROSITE" id="PS51118">
    <property type="entry name" value="HTH_HXLR"/>
    <property type="match status" value="1"/>
</dbReference>
<dbReference type="Proteomes" id="UP000198937">
    <property type="component" value="Unassembled WGS sequence"/>
</dbReference>
<evidence type="ECO:0000313" key="6">
    <source>
        <dbReference type="Proteomes" id="UP000198937"/>
    </source>
</evidence>
<evidence type="ECO:0000256" key="2">
    <source>
        <dbReference type="ARBA" id="ARBA00023125"/>
    </source>
</evidence>
<evidence type="ECO:0000256" key="1">
    <source>
        <dbReference type="ARBA" id="ARBA00023015"/>
    </source>
</evidence>
<dbReference type="SUPFAM" id="SSF46785">
    <property type="entry name" value="Winged helix' DNA-binding domain"/>
    <property type="match status" value="1"/>
</dbReference>
<dbReference type="EMBL" id="FMIA01000002">
    <property type="protein sequence ID" value="SCL57541.1"/>
    <property type="molecule type" value="Genomic_DNA"/>
</dbReference>
<dbReference type="AlphaFoldDB" id="A0A1C6UU66"/>
<dbReference type="InterPro" id="IPR036527">
    <property type="entry name" value="SCP2_sterol-bd_dom_sf"/>
</dbReference>
<dbReference type="Gene3D" id="1.10.10.10">
    <property type="entry name" value="Winged helix-like DNA-binding domain superfamily/Winged helix DNA-binding domain"/>
    <property type="match status" value="1"/>
</dbReference>
<dbReference type="RefSeq" id="WP_091439304.1">
    <property type="nucleotide sequence ID" value="NZ_BMMJ01000013.1"/>
</dbReference>
<evidence type="ECO:0000313" key="5">
    <source>
        <dbReference type="EMBL" id="SCL57541.1"/>
    </source>
</evidence>
<sequence>MKQTRERRTYDQQCGLAYALDVVGERWTLLIVRELLLRQRRYGELLEALPGIGTNLLADRLGFLIDAGLVRSLDPDRRTSGYELTELGQRLREPILSLARFGLSYSAHRPAPAGGVTRPSWAVLAVEAMIDEVPADVPDETYEFDVDGELFHVAVVGGSVSVVPTAAVDPALRVSTDSTTFFALGLGRLDPLEAVVSQAVRVVGPAAAVPRCLRLINLTGRLTGALPAPR</sequence>
<dbReference type="STRING" id="683228.GA0070617_3556"/>